<proteinExistence type="predicted"/>
<organism evidence="1 2">
    <name type="scientific">Colletotrichum spinosum</name>
    <dbReference type="NCBI Taxonomy" id="1347390"/>
    <lineage>
        <taxon>Eukaryota</taxon>
        <taxon>Fungi</taxon>
        <taxon>Dikarya</taxon>
        <taxon>Ascomycota</taxon>
        <taxon>Pezizomycotina</taxon>
        <taxon>Sordariomycetes</taxon>
        <taxon>Hypocreomycetidae</taxon>
        <taxon>Glomerellales</taxon>
        <taxon>Glomerellaceae</taxon>
        <taxon>Colletotrichum</taxon>
        <taxon>Colletotrichum orbiculare species complex</taxon>
    </lineage>
</organism>
<accession>A0A4R8Q016</accession>
<dbReference type="EMBL" id="QAPG01000157">
    <property type="protein sequence ID" value="TDZ29946.1"/>
    <property type="molecule type" value="Genomic_DNA"/>
</dbReference>
<gene>
    <name evidence="1" type="ORF">C8035_v003723</name>
</gene>
<dbReference type="AlphaFoldDB" id="A0A4R8Q016"/>
<evidence type="ECO:0000313" key="2">
    <source>
        <dbReference type="Proteomes" id="UP000295083"/>
    </source>
</evidence>
<evidence type="ECO:0000313" key="1">
    <source>
        <dbReference type="EMBL" id="TDZ29946.1"/>
    </source>
</evidence>
<reference evidence="1 2" key="1">
    <citation type="submission" date="2018-11" db="EMBL/GenBank/DDBJ databases">
        <title>Genome sequence and assembly of Colletotrichum spinosum.</title>
        <authorList>
            <person name="Gan P."/>
            <person name="Shirasu K."/>
        </authorList>
    </citation>
    <scope>NUCLEOTIDE SEQUENCE [LARGE SCALE GENOMIC DNA]</scope>
    <source>
        <strain evidence="1 2">CBS 515.97</strain>
    </source>
</reference>
<protein>
    <submittedName>
        <fullName evidence="1">Uncharacterized protein</fullName>
    </submittedName>
</protein>
<name>A0A4R8Q016_9PEZI</name>
<keyword evidence="2" id="KW-1185">Reference proteome</keyword>
<comment type="caution">
    <text evidence="1">The sequence shown here is derived from an EMBL/GenBank/DDBJ whole genome shotgun (WGS) entry which is preliminary data.</text>
</comment>
<dbReference type="Proteomes" id="UP000295083">
    <property type="component" value="Unassembled WGS sequence"/>
</dbReference>
<sequence>MAKATYTPNRPLKVKVAVRDHWTNDQSPLKKALKDLKEVLGVEIDVEPDWSLLLSELDSQYPDKGDFAAAVAGTVETWAKATTELLNDDTNNEWTETLLERLKATHLRLRVYVEVSRSEDASTTWSEERGGFVICLPRRQLTQPLELFPLFKGEIRDCFSDHKQLPPYSVSSGDEWADIGNLSLNERRASSPTTATGPDFMPRADTMPRPDDLLSKPPYHLFVYARSSHEIEIQCSHSATLKFLSEYFKKWRRVNHQLSSKPPSVEVRIHQCAFGLGAIIDRLVLVSENRSGTFSITPTIVLSLVEGVLGYKQVYSDAHTWTYRRDIELRS</sequence>